<dbReference type="InterPro" id="IPR049407">
    <property type="entry name" value="Usp38-like_N"/>
</dbReference>
<evidence type="ECO:0000313" key="4">
    <source>
        <dbReference type="EMBL" id="CAH1980781.1"/>
    </source>
</evidence>
<evidence type="ECO:0000256" key="2">
    <source>
        <dbReference type="SAM" id="MobiDB-lite"/>
    </source>
</evidence>
<dbReference type="InterPro" id="IPR050164">
    <property type="entry name" value="Peptidase_C19"/>
</dbReference>
<dbReference type="GO" id="GO:0005634">
    <property type="term" value="C:nucleus"/>
    <property type="evidence" value="ECO:0007669"/>
    <property type="project" value="TreeGrafter"/>
</dbReference>
<evidence type="ECO:0000259" key="3">
    <source>
        <dbReference type="PROSITE" id="PS50235"/>
    </source>
</evidence>
<dbReference type="GO" id="GO:0016579">
    <property type="term" value="P:protein deubiquitination"/>
    <property type="evidence" value="ECO:0007669"/>
    <property type="project" value="InterPro"/>
</dbReference>
<dbReference type="OrthoDB" id="2420415at2759"/>
<dbReference type="EMBL" id="CAKOFQ010006900">
    <property type="protein sequence ID" value="CAH1980781.1"/>
    <property type="molecule type" value="Genomic_DNA"/>
</dbReference>
<dbReference type="Pfam" id="PF00443">
    <property type="entry name" value="UCH"/>
    <property type="match status" value="1"/>
</dbReference>
<name>A0A9P0KRC9_ACAOB</name>
<dbReference type="PROSITE" id="PS50235">
    <property type="entry name" value="USP_3"/>
    <property type="match status" value="1"/>
</dbReference>
<comment type="similarity">
    <text evidence="1">Belongs to the peptidase C19 family.</text>
</comment>
<protein>
    <recommendedName>
        <fullName evidence="3">USP domain-containing protein</fullName>
    </recommendedName>
</protein>
<dbReference type="SUPFAM" id="SSF54001">
    <property type="entry name" value="Cysteine proteinases"/>
    <property type="match status" value="1"/>
</dbReference>
<dbReference type="Proteomes" id="UP001152888">
    <property type="component" value="Unassembled WGS sequence"/>
</dbReference>
<dbReference type="AlphaFoldDB" id="A0A9P0KRC9"/>
<dbReference type="InterPro" id="IPR038765">
    <property type="entry name" value="Papain-like_cys_pep_sf"/>
</dbReference>
<evidence type="ECO:0000256" key="1">
    <source>
        <dbReference type="ARBA" id="ARBA00009085"/>
    </source>
</evidence>
<dbReference type="InterPro" id="IPR018200">
    <property type="entry name" value="USP_CS"/>
</dbReference>
<dbReference type="PANTHER" id="PTHR24006:SF908">
    <property type="entry name" value="DEUBIQUITINATING APOPTOTIC INHIBITOR, ISOFORM A"/>
    <property type="match status" value="1"/>
</dbReference>
<dbReference type="PROSITE" id="PS00972">
    <property type="entry name" value="USP_1"/>
    <property type="match status" value="1"/>
</dbReference>
<comment type="caution">
    <text evidence="4">The sequence shown here is derived from an EMBL/GenBank/DDBJ whole genome shotgun (WGS) entry which is preliminary data.</text>
</comment>
<reference evidence="4" key="1">
    <citation type="submission" date="2022-03" db="EMBL/GenBank/DDBJ databases">
        <authorList>
            <person name="Sayadi A."/>
        </authorList>
    </citation>
    <scope>NUCLEOTIDE SEQUENCE</scope>
</reference>
<gene>
    <name evidence="4" type="ORF">ACAOBT_LOCUS14170</name>
</gene>
<dbReference type="Pfam" id="PF21246">
    <property type="entry name" value="Usp38-like_N"/>
    <property type="match status" value="1"/>
</dbReference>
<dbReference type="InterPro" id="IPR001394">
    <property type="entry name" value="Peptidase_C19_UCH"/>
</dbReference>
<dbReference type="InterPro" id="IPR028889">
    <property type="entry name" value="USP"/>
</dbReference>
<feature type="domain" description="USP" evidence="3">
    <location>
        <begin position="305"/>
        <end position="609"/>
    </location>
</feature>
<keyword evidence="5" id="KW-1185">Reference proteome</keyword>
<sequence length="679" mass="76791">MAVKQKVLECVTPSKEARLQIILRVLQDFSEQDGIQDKNVIHIVSSLGTVPIPDDPEAYMRFIEDIRKVQSILAKECSDKKHVFHALRTLFMEISDPTKQVSVAMSIVLQLIKEHDIPNAVKYILNARYPDQNIEHTLSTLCNWLTKCVWTENLGALVLALMKGLEAERHYDILVDVTLATIEKLFKLVMFMKIRKSVGPVVLYMLSRSQQSSQIFHKVIPLMDKVCKQLQNENTESSLSYLQELVNLSLALMDHFTGYDELYEPLKQAIQPFCTNSNYKQTLLCEPWGAGSNALVLNRFSIGKVGLNNLGNTCYMNSVLQALFMTKTFRNEVLLYNKDMLPLFSKLQLLFALLQYSKKFSLSPNDILNLSRPPGFLPGHQHDSSEFLGYLLDTLHEQEKNLGGNGEEEAVEGAAALVAICPPTVVQQSFGGRTITVSRCADCGTKSERADHFRELQLAFPNHDENQSVQTLLDYYLQPEKLSGENQYRCDVCGRLTDGERVTRMVEAPSRLILTLKHFRYDPTSHQRTKLLQAVKLDREVRLGLHQYELYAAVVHCGSSVDSGHYYTFAKDGADWYKFNDCSVSRTTAENLCRLKPPETPYILFYSRVDVSEPEALPCTILPDRLQLALTKDHSEYEAEKRQLSQKILAPRRNQNDDPPPPGCGGGGFSATSSNMFVC</sequence>
<dbReference type="Gene3D" id="3.90.70.10">
    <property type="entry name" value="Cysteine proteinases"/>
    <property type="match status" value="1"/>
</dbReference>
<proteinExistence type="inferred from homology"/>
<organism evidence="4 5">
    <name type="scientific">Acanthoscelides obtectus</name>
    <name type="common">Bean weevil</name>
    <name type="synonym">Bruchus obtectus</name>
    <dbReference type="NCBI Taxonomy" id="200917"/>
    <lineage>
        <taxon>Eukaryota</taxon>
        <taxon>Metazoa</taxon>
        <taxon>Ecdysozoa</taxon>
        <taxon>Arthropoda</taxon>
        <taxon>Hexapoda</taxon>
        <taxon>Insecta</taxon>
        <taxon>Pterygota</taxon>
        <taxon>Neoptera</taxon>
        <taxon>Endopterygota</taxon>
        <taxon>Coleoptera</taxon>
        <taxon>Polyphaga</taxon>
        <taxon>Cucujiformia</taxon>
        <taxon>Chrysomeloidea</taxon>
        <taxon>Chrysomelidae</taxon>
        <taxon>Bruchinae</taxon>
        <taxon>Bruchini</taxon>
        <taxon>Acanthoscelides</taxon>
    </lineage>
</organism>
<feature type="region of interest" description="Disordered" evidence="2">
    <location>
        <begin position="641"/>
        <end position="669"/>
    </location>
</feature>
<dbReference type="GO" id="GO:0005829">
    <property type="term" value="C:cytosol"/>
    <property type="evidence" value="ECO:0007669"/>
    <property type="project" value="TreeGrafter"/>
</dbReference>
<dbReference type="GO" id="GO:0004843">
    <property type="term" value="F:cysteine-type deubiquitinase activity"/>
    <property type="evidence" value="ECO:0007669"/>
    <property type="project" value="InterPro"/>
</dbReference>
<dbReference type="PANTHER" id="PTHR24006">
    <property type="entry name" value="UBIQUITIN CARBOXYL-TERMINAL HYDROLASE"/>
    <property type="match status" value="1"/>
</dbReference>
<evidence type="ECO:0000313" key="5">
    <source>
        <dbReference type="Proteomes" id="UP001152888"/>
    </source>
</evidence>
<accession>A0A9P0KRC9</accession>